<feature type="domain" description="Integrase catalytic" evidence="3">
    <location>
        <begin position="1595"/>
        <end position="1768"/>
    </location>
</feature>
<feature type="region of interest" description="Disordered" evidence="1">
    <location>
        <begin position="256"/>
        <end position="277"/>
    </location>
</feature>
<dbReference type="InterPro" id="IPR000477">
    <property type="entry name" value="RT_dom"/>
</dbReference>
<dbReference type="InterPro" id="IPR008042">
    <property type="entry name" value="Retrotrans_Pao"/>
</dbReference>
<dbReference type="GO" id="GO:0015074">
    <property type="term" value="P:DNA integration"/>
    <property type="evidence" value="ECO:0007669"/>
    <property type="project" value="InterPro"/>
</dbReference>
<dbReference type="InterPro" id="IPR005312">
    <property type="entry name" value="DUF1759"/>
</dbReference>
<keyword evidence="5" id="KW-1185">Reference proteome</keyword>
<dbReference type="GO" id="GO:0042575">
    <property type="term" value="C:DNA polymerase complex"/>
    <property type="evidence" value="ECO:0007669"/>
    <property type="project" value="UniProtKB-ARBA"/>
</dbReference>
<evidence type="ECO:0000256" key="2">
    <source>
        <dbReference type="SAM" id="Phobius"/>
    </source>
</evidence>
<proteinExistence type="predicted"/>
<dbReference type="Pfam" id="PF05380">
    <property type="entry name" value="Peptidase_A17"/>
    <property type="match status" value="1"/>
</dbReference>
<dbReference type="PROSITE" id="PS50994">
    <property type="entry name" value="INTEGRASE"/>
    <property type="match status" value="1"/>
</dbReference>
<dbReference type="Gene3D" id="1.10.287.70">
    <property type="match status" value="1"/>
</dbReference>
<keyword evidence="2" id="KW-0812">Transmembrane</keyword>
<dbReference type="Pfam" id="PF17921">
    <property type="entry name" value="Integrase_H2C2"/>
    <property type="match status" value="1"/>
</dbReference>
<feature type="transmembrane region" description="Helical" evidence="2">
    <location>
        <begin position="1971"/>
        <end position="1989"/>
    </location>
</feature>
<dbReference type="Pfam" id="PF03564">
    <property type="entry name" value="DUF1759"/>
    <property type="match status" value="1"/>
</dbReference>
<dbReference type="InterPro" id="IPR001584">
    <property type="entry name" value="Integrase_cat-core"/>
</dbReference>
<sequence length="2064" mass="234087">MGRSNQVIRVASWTPEGGLVLLSTLPLFPKKFTNFQEAEVKVTALPFPPYWDEVGENRYSGTDYFMLTALAKSLNFTISVLPTANWGQVTAKVQERESFLATVIYAVFPKRLEEYDYTYMFEYASHAFCMAKPALKPQWQSMYYPLQDQVWASTLALIIIVPLVFLMEAKKRRAAAKGWVTRSVKELQDLFDDDTTSFELLDAAVSVFDHRLAAFDEQQTAVELLLEDDTDLEADMDETDEFHKYARKIRAEATKRLKGARDGSDNASTSTKERSEVKLPRLELPKYTGELTDWQSFWDRFEALVDQSELPVISKFSYLQSLLEGEALSVIQGLSLTSANYKVACDLLKERFGRTERIIFAHVQGLLNVTLTPRGKGANQCDSLWKLQDQLLRHVRSLEGLGINGDQYGVVLTPVILSRLPQDIRLEWSRESSGHEGDLEWLLKFLQTEIQRRERSETFKDLYVEKINIRPDVERKTVSSASALQTSAEEGPPQCAFCQKRHKTEKCWQILKLNIHDREEKTKQAELCFKCLLKGHVSRGCKGKVKCTLCNGHHNVLFCRVGKPYSDNNNLPGKQVVTHKSNGQVNIQSSDAANTSTVEHVGISHDKRVKKSTVLQTAKVKVLSKGGKSVEANVMFDLGADTTYVSHDFVKRIKPKWITSKYTSYSAFGNKKSQGSQERNVYDVKLIDREGNNHSVFAVEVTTICPPLSRQRVPYDVLRSLSHLQLADDYGHDRDLTLDILVGVDNYWRFVSADNVVRFDDLVAHESKFGWILSGSCLKAHEESVSHQLLCISTTSHVTESELHNFWNLESIGIYAQKDGPPKDPVLDTFEETVKYVNGRYEVALPWKSKDARLSLLDNEKCARKRLSVLNYKFEKNPDLKEEYDKVLKGYEDDNIIVEVPISERKSPYPTFYLPHRPVIRDSISSKVRPVFDASAAGPNGVSLNDCLESGPSLIPDLVEILLRFRRWNIALTADITKAFLQIGVQPSDQDVHRFLWQCGDMVRAMKFVRVPFGNTSSPFLLNATLKHHLNSYPVSITVQELQENLYVDDWLSGADTVEEASKMFNEAQNILLDAGMTLSKWHSNNDFLINQHHQYFEPQIEQVMRLLGMFWNSSMDVFSFKGLNLKNDFDLIFTKRNVLSLIARLFDPLGLISPFIMYAKILFQEIWRLGLCWDEALPHDLQLRFQSWISSIELIKNFEINRCYFPGLSLTSVEGLEVHAFSDASEKGYGSCMYFRVPKSDEEFHISFVMSRTKVAPIKRVTLPRLELLGALLSARLMHFVKSALHLDDCVRLVYWTDSKVALSWIKGNPTKWKMFVANRVTEIQTLSSPSNWFHCPGKDNPADLMTRGVLADHLMSNDLWLKGPSWLSNTSNFSTVANTEDEVYIYALPSEEYKGEAAAMIVKEEASPVFDFKRCSDFTKVMNIFAWVKRFILNCRSNTTKLSGPLTYEELSKAKENILICVQKESYEKERNALSQGKPLPKDSSLRKLNPFLDSNGLLRIKGRLQYADLSYDTKHPIIIPNCHVAKLIVQFQHKILKHAGVHTLMSTIRNSYWIIGLRQMAKRICRECVACKRFDSRPCNQPSPPLPELRVKPTFPFAITGLDYAGPLFAVDQLSKKLYILLFTCAVTRSVHLELTDSLSVPDCLLAIRRFSARRGLPSVLYSDNAKTFVSVANKLQQFFGLLSPEWKFIAPRSPWWGGWWERLVRSVKSALKKSLGTKCLTKCELETTLTEVEACVNSRPLTYVNEEPDVCDPLTPSHFLIGRVAGFQPQVSDEHVNVSGLDLSEREIVRKRQLDKFWRMWSDDYLKNLPPAVKGFRSNCNVKKGSVVLLREDNVPRMNWPLGVITDLYPGRDGIVRSVNVKTAKGMLCRPVQKIHDLEICYDVNSAEENSEVPVECPDEEVDKVDTDENDETENPEQVKVSRSGRVVVKVDGSCSGDSEDWVVIGVVGTLLAQNLPRGMMAGGPSMRVLVAFWLVFAFILGVAYRGNLTASLTAPKYPTRIESLGQLVSSGAIVTMPPYGAQFRDFFKESESSDFQSLGERVKIVPTALSGIQESTTLK</sequence>
<dbReference type="InterPro" id="IPR043128">
    <property type="entry name" value="Rev_trsase/Diguanyl_cyclase"/>
</dbReference>
<dbReference type="Pfam" id="PF00078">
    <property type="entry name" value="RVT_1"/>
    <property type="match status" value="1"/>
</dbReference>
<reference evidence="4" key="1">
    <citation type="submission" date="2023-11" db="EMBL/GenBank/DDBJ databases">
        <title>Genome assemblies of two species of porcelain crab, Petrolisthes cinctipes and Petrolisthes manimaculis (Anomura: Porcellanidae).</title>
        <authorList>
            <person name="Angst P."/>
        </authorList>
    </citation>
    <scope>NUCLEOTIDE SEQUENCE</scope>
    <source>
        <strain evidence="4">PB745_02</strain>
        <tissue evidence="4">Gill</tissue>
    </source>
</reference>
<evidence type="ECO:0000313" key="4">
    <source>
        <dbReference type="EMBL" id="KAK4315439.1"/>
    </source>
</evidence>
<dbReference type="InterPro" id="IPR041588">
    <property type="entry name" value="Integrase_H2C2"/>
</dbReference>
<dbReference type="SUPFAM" id="SSF53850">
    <property type="entry name" value="Periplasmic binding protein-like II"/>
    <property type="match status" value="1"/>
</dbReference>
<evidence type="ECO:0000313" key="5">
    <source>
        <dbReference type="Proteomes" id="UP001292094"/>
    </source>
</evidence>
<dbReference type="GO" id="GO:0071897">
    <property type="term" value="P:DNA biosynthetic process"/>
    <property type="evidence" value="ECO:0007669"/>
    <property type="project" value="UniProtKB-ARBA"/>
</dbReference>
<dbReference type="Gene3D" id="3.30.70.270">
    <property type="match status" value="1"/>
</dbReference>
<dbReference type="InterPro" id="IPR043502">
    <property type="entry name" value="DNA/RNA_pol_sf"/>
</dbReference>
<dbReference type="SUPFAM" id="SSF53098">
    <property type="entry name" value="Ribonuclease H-like"/>
    <property type="match status" value="1"/>
</dbReference>
<dbReference type="Pfam" id="PF18701">
    <property type="entry name" value="DUF5641"/>
    <property type="match status" value="1"/>
</dbReference>
<protein>
    <recommendedName>
        <fullName evidence="3">Integrase catalytic domain-containing protein</fullName>
    </recommendedName>
</protein>
<evidence type="ECO:0000256" key="1">
    <source>
        <dbReference type="SAM" id="MobiDB-lite"/>
    </source>
</evidence>
<dbReference type="GO" id="GO:0003676">
    <property type="term" value="F:nucleic acid binding"/>
    <property type="evidence" value="ECO:0007669"/>
    <property type="project" value="InterPro"/>
</dbReference>
<accession>A0AAE1UE54</accession>
<dbReference type="InterPro" id="IPR012337">
    <property type="entry name" value="RNaseH-like_sf"/>
</dbReference>
<keyword evidence="2" id="KW-0472">Membrane</keyword>
<organism evidence="4 5">
    <name type="scientific">Petrolisthes manimaculis</name>
    <dbReference type="NCBI Taxonomy" id="1843537"/>
    <lineage>
        <taxon>Eukaryota</taxon>
        <taxon>Metazoa</taxon>
        <taxon>Ecdysozoa</taxon>
        <taxon>Arthropoda</taxon>
        <taxon>Crustacea</taxon>
        <taxon>Multicrustacea</taxon>
        <taxon>Malacostraca</taxon>
        <taxon>Eumalacostraca</taxon>
        <taxon>Eucarida</taxon>
        <taxon>Decapoda</taxon>
        <taxon>Pleocyemata</taxon>
        <taxon>Anomura</taxon>
        <taxon>Galatheoidea</taxon>
        <taxon>Porcellanidae</taxon>
        <taxon>Petrolisthes</taxon>
    </lineage>
</organism>
<dbReference type="Proteomes" id="UP001292094">
    <property type="component" value="Unassembled WGS sequence"/>
</dbReference>
<dbReference type="SUPFAM" id="SSF56672">
    <property type="entry name" value="DNA/RNA polymerases"/>
    <property type="match status" value="1"/>
</dbReference>
<dbReference type="EMBL" id="JAWZYT010001114">
    <property type="protein sequence ID" value="KAK4315439.1"/>
    <property type="molecule type" value="Genomic_DNA"/>
</dbReference>
<dbReference type="PANTHER" id="PTHR47331:SF4">
    <property type="entry name" value="PEPTIDASE S1 DOMAIN-CONTAINING PROTEIN"/>
    <property type="match status" value="1"/>
</dbReference>
<dbReference type="PANTHER" id="PTHR47331">
    <property type="entry name" value="PHD-TYPE DOMAIN-CONTAINING PROTEIN"/>
    <property type="match status" value="1"/>
</dbReference>
<comment type="caution">
    <text evidence="4">The sequence shown here is derived from an EMBL/GenBank/DDBJ whole genome shotgun (WGS) entry which is preliminary data.</text>
</comment>
<dbReference type="InterPro" id="IPR036397">
    <property type="entry name" value="RNaseH_sf"/>
</dbReference>
<dbReference type="Gene3D" id="1.10.340.70">
    <property type="match status" value="1"/>
</dbReference>
<evidence type="ECO:0000259" key="3">
    <source>
        <dbReference type="PROSITE" id="PS50994"/>
    </source>
</evidence>
<dbReference type="InterPro" id="IPR040676">
    <property type="entry name" value="DUF5641"/>
</dbReference>
<dbReference type="Gene3D" id="3.30.420.10">
    <property type="entry name" value="Ribonuclease H-like superfamily/Ribonuclease H"/>
    <property type="match status" value="1"/>
</dbReference>
<dbReference type="Gene3D" id="3.10.10.10">
    <property type="entry name" value="HIV Type 1 Reverse Transcriptase, subunit A, domain 1"/>
    <property type="match status" value="1"/>
</dbReference>
<keyword evidence="2" id="KW-1133">Transmembrane helix</keyword>
<name>A0AAE1UE54_9EUCA</name>
<gene>
    <name evidence="4" type="ORF">Pmani_013356</name>
</gene>
<feature type="transmembrane region" description="Helical" evidence="2">
    <location>
        <begin position="150"/>
        <end position="167"/>
    </location>
</feature>
<dbReference type="Gene3D" id="3.40.190.10">
    <property type="entry name" value="Periplasmic binding protein-like II"/>
    <property type="match status" value="1"/>
</dbReference>